<feature type="compositionally biased region" description="Low complexity" evidence="7">
    <location>
        <begin position="177"/>
        <end position="186"/>
    </location>
</feature>
<feature type="non-terminal residue" evidence="9">
    <location>
        <position position="1"/>
    </location>
</feature>
<dbReference type="InterPro" id="IPR011598">
    <property type="entry name" value="bHLH_dom"/>
</dbReference>
<evidence type="ECO:0000256" key="4">
    <source>
        <dbReference type="ARBA" id="ARBA00023125"/>
    </source>
</evidence>
<dbReference type="GO" id="GO:0000981">
    <property type="term" value="F:DNA-binding transcription factor activity, RNA polymerase II-specific"/>
    <property type="evidence" value="ECO:0007669"/>
    <property type="project" value="TreeGrafter"/>
</dbReference>
<dbReference type="SUPFAM" id="SSF47459">
    <property type="entry name" value="HLH, helix-loop-helix DNA-binding domain"/>
    <property type="match status" value="1"/>
</dbReference>
<keyword evidence="5" id="KW-0804">Transcription</keyword>
<protein>
    <recommendedName>
        <fullName evidence="8">BHLH domain-containing protein</fullName>
    </recommendedName>
</protein>
<keyword evidence="6" id="KW-0539">Nucleus</keyword>
<dbReference type="Gene3D" id="4.10.280.10">
    <property type="entry name" value="Helix-loop-helix DNA-binding domain"/>
    <property type="match status" value="1"/>
</dbReference>
<reference evidence="9 10" key="1">
    <citation type="journal article" date="2018" name="Science">
        <title>The opium poppy genome and morphinan production.</title>
        <authorList>
            <person name="Guo L."/>
            <person name="Winzer T."/>
            <person name="Yang X."/>
            <person name="Li Y."/>
            <person name="Ning Z."/>
            <person name="He Z."/>
            <person name="Teodor R."/>
            <person name="Lu Y."/>
            <person name="Bowser T.A."/>
            <person name="Graham I.A."/>
            <person name="Ye K."/>
        </authorList>
    </citation>
    <scope>NUCLEOTIDE SEQUENCE [LARGE SCALE GENOMIC DNA]</scope>
    <source>
        <strain evidence="10">cv. HN1</strain>
        <tissue evidence="9">Leaves</tissue>
    </source>
</reference>
<keyword evidence="10" id="KW-1185">Reference proteome</keyword>
<evidence type="ECO:0000256" key="7">
    <source>
        <dbReference type="SAM" id="MobiDB-lite"/>
    </source>
</evidence>
<comment type="subunit">
    <text evidence="2">Homodimer.</text>
</comment>
<evidence type="ECO:0000256" key="2">
    <source>
        <dbReference type="ARBA" id="ARBA00011738"/>
    </source>
</evidence>
<dbReference type="GO" id="GO:0000978">
    <property type="term" value="F:RNA polymerase II cis-regulatory region sequence-specific DNA binding"/>
    <property type="evidence" value="ECO:0007669"/>
    <property type="project" value="TreeGrafter"/>
</dbReference>
<keyword evidence="3" id="KW-0805">Transcription regulation</keyword>
<evidence type="ECO:0000256" key="1">
    <source>
        <dbReference type="ARBA" id="ARBA00004123"/>
    </source>
</evidence>
<dbReference type="PANTHER" id="PTHR16223:SF238">
    <property type="entry name" value="TRANSCRIPTION FACTOR BHLH114"/>
    <property type="match status" value="1"/>
</dbReference>
<dbReference type="InterPro" id="IPR036638">
    <property type="entry name" value="HLH_DNA-bd_sf"/>
</dbReference>
<feature type="domain" description="BHLH" evidence="8">
    <location>
        <begin position="397"/>
        <end position="446"/>
    </location>
</feature>
<dbReference type="PANTHER" id="PTHR16223">
    <property type="entry name" value="TRANSCRIPTION FACTOR BHLH83-RELATED"/>
    <property type="match status" value="1"/>
</dbReference>
<organism evidence="9 10">
    <name type="scientific">Papaver somniferum</name>
    <name type="common">Opium poppy</name>
    <dbReference type="NCBI Taxonomy" id="3469"/>
    <lineage>
        <taxon>Eukaryota</taxon>
        <taxon>Viridiplantae</taxon>
        <taxon>Streptophyta</taxon>
        <taxon>Embryophyta</taxon>
        <taxon>Tracheophyta</taxon>
        <taxon>Spermatophyta</taxon>
        <taxon>Magnoliopsida</taxon>
        <taxon>Ranunculales</taxon>
        <taxon>Papaveraceae</taxon>
        <taxon>Papaveroideae</taxon>
        <taxon>Papaver</taxon>
    </lineage>
</organism>
<dbReference type="CDD" id="cd11393">
    <property type="entry name" value="bHLH_AtbHLH_like"/>
    <property type="match status" value="1"/>
</dbReference>
<comment type="subcellular location">
    <subcellularLocation>
        <location evidence="1">Nucleus</location>
    </subcellularLocation>
</comment>
<dbReference type="AlphaFoldDB" id="A0A4Y7ISS4"/>
<dbReference type="Proteomes" id="UP000316621">
    <property type="component" value="Chromosome 2"/>
</dbReference>
<dbReference type="OMA" id="YGMEANS"/>
<feature type="region of interest" description="Disordered" evidence="7">
    <location>
        <begin position="148"/>
        <end position="190"/>
    </location>
</feature>
<dbReference type="InterPro" id="IPR045239">
    <property type="entry name" value="bHLH95_bHLH"/>
</dbReference>
<dbReference type="Gramene" id="RZC50752">
    <property type="protein sequence ID" value="RZC50752"/>
    <property type="gene ID" value="C5167_019179"/>
</dbReference>
<dbReference type="PROSITE" id="PS50888">
    <property type="entry name" value="BHLH"/>
    <property type="match status" value="1"/>
</dbReference>
<evidence type="ECO:0000256" key="6">
    <source>
        <dbReference type="ARBA" id="ARBA00023242"/>
    </source>
</evidence>
<name>A0A4Y7ISS4_PAPSO</name>
<gene>
    <name evidence="9" type="ORF">C5167_019179</name>
</gene>
<evidence type="ECO:0000259" key="8">
    <source>
        <dbReference type="PROSITE" id="PS50888"/>
    </source>
</evidence>
<proteinExistence type="predicted"/>
<dbReference type="InterPro" id="IPR045843">
    <property type="entry name" value="IND-like"/>
</dbReference>
<evidence type="ECO:0000313" key="10">
    <source>
        <dbReference type="Proteomes" id="UP000316621"/>
    </source>
</evidence>
<accession>A0A4Y7ISS4</accession>
<keyword evidence="4" id="KW-0238">DNA-binding</keyword>
<dbReference type="EMBL" id="CM010716">
    <property type="protein sequence ID" value="RZC50752.1"/>
    <property type="molecule type" value="Genomic_DNA"/>
</dbReference>
<dbReference type="GO" id="GO:0046983">
    <property type="term" value="F:protein dimerization activity"/>
    <property type="evidence" value="ECO:0007669"/>
    <property type="project" value="InterPro"/>
</dbReference>
<dbReference type="FunFam" id="4.10.280.10:FF:000032">
    <property type="entry name" value="Transcription factor bHLH123 family"/>
    <property type="match status" value="1"/>
</dbReference>
<evidence type="ECO:0000313" key="9">
    <source>
        <dbReference type="EMBL" id="RZC50752.1"/>
    </source>
</evidence>
<evidence type="ECO:0000256" key="5">
    <source>
        <dbReference type="ARBA" id="ARBA00023163"/>
    </source>
</evidence>
<sequence length="518" mass="58027">INSFHLTLSYAKEKRKKKKIKSHHIAQRKDTKRREKEGLCAYMADEYQSSGGICSGNWWNNMKIGLSSSSSPACSTTLTDIGSYNNWPISTITDDQTVDMKYPKLNHQAASPSDTSVIAGTNDVLLDNNSNSQMMGFDLSSPLTTSDWSQPLLSSRSSEDHQQKEWSPKNCSGSSGGEDSSSIHSSFKQQQINQGFSLDPQYCYSSNKIDNSDSCTGGLPMSFSMNSASYECSPSTSTLLHSLYEPENHTEQLQRSSYDEDNRMSYPSSTTYTNYQLNPNELSPSHPNWSSKFPQFLKTAVSSRQQPSNTNINNHLQFSNNSQFWNASPTSILTGDNPSRLLPSPQTQFLTPTLNDHQKPNCNNSLGFKPSIEEVQDSSSIVKKSKSSEPTYKRPRMETPSQLPTFKVRKEKLGDRITALQQLCSPFGKTDTASVLYEAIEYIKFLHDQVTVLSNPYMKHGSAPMQYQQNMDNSKDGERTRQDLRSRGLCLVPMSSTFSVTNETSTDFWTPTFGGTYR</sequence>
<feature type="region of interest" description="Disordered" evidence="7">
    <location>
        <begin position="373"/>
        <end position="399"/>
    </location>
</feature>
<feature type="compositionally biased region" description="Basic and acidic residues" evidence="7">
    <location>
        <begin position="157"/>
        <end position="167"/>
    </location>
</feature>
<dbReference type="GO" id="GO:0005634">
    <property type="term" value="C:nucleus"/>
    <property type="evidence" value="ECO:0007669"/>
    <property type="project" value="UniProtKB-SubCell"/>
</dbReference>
<evidence type="ECO:0000256" key="3">
    <source>
        <dbReference type="ARBA" id="ARBA00023015"/>
    </source>
</evidence>